<evidence type="ECO:0000256" key="2">
    <source>
        <dbReference type="ARBA" id="ARBA00022448"/>
    </source>
</evidence>
<dbReference type="InterPro" id="IPR058649">
    <property type="entry name" value="CzcB_C"/>
</dbReference>
<evidence type="ECO:0000259" key="4">
    <source>
        <dbReference type="Pfam" id="PF19335"/>
    </source>
</evidence>
<dbReference type="Pfam" id="PF13115">
    <property type="entry name" value="YtkA"/>
    <property type="match status" value="1"/>
</dbReference>
<dbReference type="GO" id="GO:0022857">
    <property type="term" value="F:transmembrane transporter activity"/>
    <property type="evidence" value="ECO:0007669"/>
    <property type="project" value="InterPro"/>
</dbReference>
<dbReference type="STRING" id="1317117.ATO7_02865"/>
<feature type="domain" description="Heavy metal binding" evidence="4">
    <location>
        <begin position="259"/>
        <end position="283"/>
    </location>
</feature>
<feature type="domain" description="YtkA-like" evidence="3">
    <location>
        <begin position="48"/>
        <end position="127"/>
    </location>
</feature>
<feature type="domain" description="CusB-like barrel-sandwich hybrid" evidence="6">
    <location>
        <begin position="338"/>
        <end position="457"/>
    </location>
</feature>
<evidence type="ECO:0000259" key="7">
    <source>
        <dbReference type="Pfam" id="PF25954"/>
    </source>
</evidence>
<dbReference type="AlphaFoldDB" id="A0A1Y1SGJ1"/>
<dbReference type="GO" id="GO:0030288">
    <property type="term" value="C:outer membrane-bounded periplasmic space"/>
    <property type="evidence" value="ECO:0007669"/>
    <property type="project" value="TreeGrafter"/>
</dbReference>
<comment type="caution">
    <text evidence="9">The sequence shown here is derived from an EMBL/GenBank/DDBJ whole genome shotgun (WGS) entry which is preliminary data.</text>
</comment>
<dbReference type="FunFam" id="2.40.30.170:FF:000010">
    <property type="entry name" value="Efflux RND transporter periplasmic adaptor subunit"/>
    <property type="match status" value="1"/>
</dbReference>
<dbReference type="InterPro" id="IPR032693">
    <property type="entry name" value="YtkA-like_dom"/>
</dbReference>
<dbReference type="Proteomes" id="UP000192342">
    <property type="component" value="Unassembled WGS sequence"/>
</dbReference>
<evidence type="ECO:0000313" key="9">
    <source>
        <dbReference type="EMBL" id="ORE88782.1"/>
    </source>
</evidence>
<dbReference type="Pfam" id="PF25954">
    <property type="entry name" value="Beta-barrel_RND_2"/>
    <property type="match status" value="1"/>
</dbReference>
<dbReference type="InterPro" id="IPR051909">
    <property type="entry name" value="MFP_Cation_Efflux"/>
</dbReference>
<protein>
    <submittedName>
        <fullName evidence="9">RND family efflux transporter MFP subunit</fullName>
    </submittedName>
</protein>
<proteinExistence type="inferred from homology"/>
<dbReference type="Gene3D" id="6.10.140.730">
    <property type="match status" value="1"/>
</dbReference>
<evidence type="ECO:0000259" key="6">
    <source>
        <dbReference type="Pfam" id="PF25919"/>
    </source>
</evidence>
<dbReference type="Pfam" id="PF25869">
    <property type="entry name" value="3HB_CusB"/>
    <property type="match status" value="1"/>
</dbReference>
<dbReference type="InterPro" id="IPR045800">
    <property type="entry name" value="HMBD"/>
</dbReference>
<evidence type="ECO:0000313" key="10">
    <source>
        <dbReference type="Proteomes" id="UP000192342"/>
    </source>
</evidence>
<evidence type="ECO:0000256" key="1">
    <source>
        <dbReference type="ARBA" id="ARBA00009477"/>
    </source>
</evidence>
<name>A0A1Y1SGJ1_9GAMM</name>
<evidence type="ECO:0000259" key="3">
    <source>
        <dbReference type="Pfam" id="PF13115"/>
    </source>
</evidence>
<accession>A0A1Y1SGJ1</accession>
<dbReference type="GO" id="GO:0060003">
    <property type="term" value="P:copper ion export"/>
    <property type="evidence" value="ECO:0007669"/>
    <property type="project" value="TreeGrafter"/>
</dbReference>
<gene>
    <name evidence="9" type="ORF">ATO7_02865</name>
</gene>
<dbReference type="Gene3D" id="2.40.30.170">
    <property type="match status" value="1"/>
</dbReference>
<dbReference type="NCBIfam" id="TIGR01730">
    <property type="entry name" value="RND_mfp"/>
    <property type="match status" value="1"/>
</dbReference>
<dbReference type="GO" id="GO:0046914">
    <property type="term" value="F:transition metal ion binding"/>
    <property type="evidence" value="ECO:0007669"/>
    <property type="project" value="TreeGrafter"/>
</dbReference>
<dbReference type="PANTHER" id="PTHR30097:SF15">
    <property type="entry name" value="CATION EFFLUX SYSTEM PROTEIN CUSB"/>
    <property type="match status" value="1"/>
</dbReference>
<dbReference type="EMBL" id="AQQV01000001">
    <property type="protein sequence ID" value="ORE88782.1"/>
    <property type="molecule type" value="Genomic_DNA"/>
</dbReference>
<dbReference type="Gene3D" id="2.40.420.20">
    <property type="match status" value="1"/>
</dbReference>
<organism evidence="9 10">
    <name type="scientific">Oceanococcus atlanticus</name>
    <dbReference type="NCBI Taxonomy" id="1317117"/>
    <lineage>
        <taxon>Bacteria</taxon>
        <taxon>Pseudomonadati</taxon>
        <taxon>Pseudomonadota</taxon>
        <taxon>Gammaproteobacteria</taxon>
        <taxon>Chromatiales</taxon>
        <taxon>Oceanococcaceae</taxon>
        <taxon>Oceanococcus</taxon>
    </lineage>
</organism>
<sequence>MNTRNLLLIALVIAVGGMGYWMTQAQQRANMDAASLADATTYTSGPFRVTIALNPSAPMVGENQLSIQLADQQGQAVTAARIQAYGEMPAMGAMSAMRAPADLQEVEPGLYSGPLELEMRGEWPLSVTIAKDGLGEARLGFDMATGREGLSISSGGRMVAASQSMQPTTNTVADEHAGDAMGMKMPGQSMAHDHAADDTVYSCPMHPSVRKPGPGQCPICGMNLEPMDNNMQTHADHADMHTGNTQPAMSPVQEGGVAYYTCPMHPSVRESQPGQCPICGMDLSAVSHEDINSGVITVDARRRQMIGVQTAKAQSRELNKSIRAVGKVTYDERRIINVTLKFDAWIGELQADFVGVQVEKGQALLSVYSPELLSAQQEYLETRQRLSGRGPNDSLLAAARRRLMLWGITDEQIKALERRGEALEYLPIFAPASGTVVEKMVNEGSAVKTGAMLLRIADLSTVWIDAEVYEADLPLMRTGMAATVTLPLQSGAQFDATVDYIYPYLSGATRTARIRLVLDNPAGVLKPDMFAEVALKADLGRRLAVPSEAVLIAGETRVVFKDLGDDGKLKPIRVKTGQRVGDWVEITDGLSPGDTVVTSGNFLIAAEAKLKTGIEQW</sequence>
<keyword evidence="10" id="KW-1185">Reference proteome</keyword>
<dbReference type="RefSeq" id="WP_083559398.1">
    <property type="nucleotide sequence ID" value="NZ_AQQV01000001.1"/>
</dbReference>
<dbReference type="SUPFAM" id="SSF111369">
    <property type="entry name" value="HlyD-like secretion proteins"/>
    <property type="match status" value="1"/>
</dbReference>
<keyword evidence="2" id="KW-0813">Transport</keyword>
<feature type="domain" description="CusB-like three alpha-helical bundle" evidence="5">
    <location>
        <begin position="371"/>
        <end position="422"/>
    </location>
</feature>
<reference evidence="9 10" key="1">
    <citation type="submission" date="2013-04" db="EMBL/GenBank/DDBJ databases">
        <title>Oceanococcus atlanticus 22II-S10r2 Genome Sequencing.</title>
        <authorList>
            <person name="Lai Q."/>
            <person name="Li G."/>
            <person name="Shao Z."/>
        </authorList>
    </citation>
    <scope>NUCLEOTIDE SEQUENCE [LARGE SCALE GENOMIC DNA]</scope>
    <source>
        <strain evidence="9 10">22II-S10r2</strain>
    </source>
</reference>
<dbReference type="GO" id="GO:0015679">
    <property type="term" value="P:plasma membrane copper ion transport"/>
    <property type="evidence" value="ECO:0007669"/>
    <property type="project" value="TreeGrafter"/>
</dbReference>
<dbReference type="InterPro" id="IPR058792">
    <property type="entry name" value="Beta-barrel_RND_2"/>
</dbReference>
<feature type="domain" description="CusB-like beta-barrel" evidence="7">
    <location>
        <begin position="461"/>
        <end position="537"/>
    </location>
</feature>
<evidence type="ECO:0000259" key="5">
    <source>
        <dbReference type="Pfam" id="PF25869"/>
    </source>
</evidence>
<dbReference type="Pfam" id="PF25975">
    <property type="entry name" value="CzcB_C"/>
    <property type="match status" value="1"/>
</dbReference>
<feature type="domain" description="Heavy metal binding" evidence="4">
    <location>
        <begin position="200"/>
        <end position="226"/>
    </location>
</feature>
<dbReference type="InterPro" id="IPR006143">
    <property type="entry name" value="RND_pump_MFP"/>
</dbReference>
<evidence type="ECO:0000259" key="8">
    <source>
        <dbReference type="Pfam" id="PF25975"/>
    </source>
</evidence>
<dbReference type="GO" id="GO:0016020">
    <property type="term" value="C:membrane"/>
    <property type="evidence" value="ECO:0007669"/>
    <property type="project" value="InterPro"/>
</dbReference>
<dbReference type="Pfam" id="PF25919">
    <property type="entry name" value="BSH_CusB"/>
    <property type="match status" value="1"/>
</dbReference>
<comment type="similarity">
    <text evidence="1">Belongs to the membrane fusion protein (MFP) (TC 8.A.1) family.</text>
</comment>
<dbReference type="OrthoDB" id="9806939at2"/>
<dbReference type="InterPro" id="IPR058790">
    <property type="entry name" value="BSH_CusB"/>
</dbReference>
<dbReference type="Pfam" id="PF19335">
    <property type="entry name" value="HMBD"/>
    <property type="match status" value="2"/>
</dbReference>
<dbReference type="PANTHER" id="PTHR30097">
    <property type="entry name" value="CATION EFFLUX SYSTEM PROTEIN CUSB"/>
    <property type="match status" value="1"/>
</dbReference>
<feature type="domain" description="CzcB-like C-terminal circularly permuted SH3-like" evidence="8">
    <location>
        <begin position="543"/>
        <end position="604"/>
    </location>
</feature>
<dbReference type="InterPro" id="IPR058791">
    <property type="entry name" value="3HB_CusB"/>
</dbReference>